<evidence type="ECO:0008006" key="3">
    <source>
        <dbReference type="Google" id="ProtNLM"/>
    </source>
</evidence>
<dbReference type="PANTHER" id="PTHR10000">
    <property type="entry name" value="PHOSPHOSERINE PHOSPHATASE"/>
    <property type="match status" value="1"/>
</dbReference>
<dbReference type="SFLD" id="SFLDS00003">
    <property type="entry name" value="Haloacid_Dehalogenase"/>
    <property type="match status" value="1"/>
</dbReference>
<evidence type="ECO:0000313" key="2">
    <source>
        <dbReference type="Proteomes" id="UP000051529"/>
    </source>
</evidence>
<dbReference type="InterPro" id="IPR000150">
    <property type="entry name" value="Cof"/>
</dbReference>
<dbReference type="InterPro" id="IPR036412">
    <property type="entry name" value="HAD-like_sf"/>
</dbReference>
<dbReference type="PANTHER" id="PTHR10000:SF53">
    <property type="entry name" value="5-AMINO-6-(5-PHOSPHO-D-RIBITYLAMINO)URACIL PHOSPHATASE YBJI-RELATED"/>
    <property type="match status" value="1"/>
</dbReference>
<dbReference type="Gene3D" id="3.40.50.1000">
    <property type="entry name" value="HAD superfamily/HAD-like"/>
    <property type="match status" value="1"/>
</dbReference>
<dbReference type="NCBIfam" id="TIGR01484">
    <property type="entry name" value="HAD-SF-IIB"/>
    <property type="match status" value="1"/>
</dbReference>
<dbReference type="CDD" id="cd07518">
    <property type="entry name" value="HAD_YbiV-Like"/>
    <property type="match status" value="1"/>
</dbReference>
<dbReference type="InterPro" id="IPR023214">
    <property type="entry name" value="HAD_sf"/>
</dbReference>
<protein>
    <recommendedName>
        <fullName evidence="3">Sugar-phosphatase</fullName>
    </recommendedName>
</protein>
<sequence>MQENGKLLTVSIFIWRIFMSELPFKAVAVDVDGTFENDNKEYNHEMFGEILYRLHKHGAHFIIASGRPAGRLNDDFGDFIDSVDFVADNGAVLVRDGKIIRTTCFSKKCILNLIDYFRLRYPGAVKTLLVSGVKHSYFLKSTPPPFKRSHHYFYPNSIEIDDFSQIPSDDQYTKVTVDYPSKVRHELEYGFNSRSMEKIHVTTSGWNYMDIIPQGVNKATGLKEFLAYLDVPRSELIAFGDGENDIEMLKLAGFSYAMENGQDSVKKIAKFIAPSNNDNGVFKVLNKYLNEANN</sequence>
<dbReference type="EMBL" id="JQBQ01000055">
    <property type="protein sequence ID" value="KRN87205.1"/>
    <property type="molecule type" value="Genomic_DNA"/>
</dbReference>
<reference evidence="1 2" key="1">
    <citation type="journal article" date="2015" name="Genome Announc.">
        <title>Expanding the biotechnology potential of lactobacilli through comparative genomics of 213 strains and associated genera.</title>
        <authorList>
            <person name="Sun Z."/>
            <person name="Harris H.M."/>
            <person name="McCann A."/>
            <person name="Guo C."/>
            <person name="Argimon S."/>
            <person name="Zhang W."/>
            <person name="Yang X."/>
            <person name="Jeffery I.B."/>
            <person name="Cooney J.C."/>
            <person name="Kagawa T.F."/>
            <person name="Liu W."/>
            <person name="Song Y."/>
            <person name="Salvetti E."/>
            <person name="Wrobel A."/>
            <person name="Rasinkangas P."/>
            <person name="Parkhill J."/>
            <person name="Rea M.C."/>
            <person name="O'Sullivan O."/>
            <person name="Ritari J."/>
            <person name="Douillard F.P."/>
            <person name="Paul Ross R."/>
            <person name="Yang R."/>
            <person name="Briner A.E."/>
            <person name="Felis G.E."/>
            <person name="de Vos W.M."/>
            <person name="Barrangou R."/>
            <person name="Klaenhammer T.R."/>
            <person name="Caufield P.W."/>
            <person name="Cui Y."/>
            <person name="Zhang H."/>
            <person name="O'Toole P.W."/>
        </authorList>
    </citation>
    <scope>NUCLEOTIDE SEQUENCE [LARGE SCALE GENOMIC DNA]</scope>
    <source>
        <strain evidence="1 2">DSM 16698</strain>
    </source>
</reference>
<dbReference type="SUPFAM" id="SSF56784">
    <property type="entry name" value="HAD-like"/>
    <property type="match status" value="1"/>
</dbReference>
<dbReference type="AlphaFoldDB" id="A0A0R2KI51"/>
<dbReference type="GO" id="GO:0000287">
    <property type="term" value="F:magnesium ion binding"/>
    <property type="evidence" value="ECO:0007669"/>
    <property type="project" value="TreeGrafter"/>
</dbReference>
<dbReference type="PROSITE" id="PS01229">
    <property type="entry name" value="COF_2"/>
    <property type="match status" value="1"/>
</dbReference>
<dbReference type="GO" id="GO:0016791">
    <property type="term" value="F:phosphatase activity"/>
    <property type="evidence" value="ECO:0007669"/>
    <property type="project" value="TreeGrafter"/>
</dbReference>
<name>A0A0R2KI51_LACAM</name>
<evidence type="ECO:0000313" key="1">
    <source>
        <dbReference type="EMBL" id="KRN87205.1"/>
    </source>
</evidence>
<dbReference type="Pfam" id="PF08282">
    <property type="entry name" value="Hydrolase_3"/>
    <property type="match status" value="1"/>
</dbReference>
<comment type="caution">
    <text evidence="1">The sequence shown here is derived from an EMBL/GenBank/DDBJ whole genome shotgun (WGS) entry which is preliminary data.</text>
</comment>
<proteinExistence type="predicted"/>
<dbReference type="Proteomes" id="UP000051529">
    <property type="component" value="Unassembled WGS sequence"/>
</dbReference>
<dbReference type="InterPro" id="IPR006379">
    <property type="entry name" value="HAD-SF_hydro_IIB"/>
</dbReference>
<gene>
    <name evidence="1" type="ORF">IV44_GL001526</name>
</gene>
<dbReference type="GO" id="GO:0005829">
    <property type="term" value="C:cytosol"/>
    <property type="evidence" value="ECO:0007669"/>
    <property type="project" value="TreeGrafter"/>
</dbReference>
<dbReference type="PATRIC" id="fig|695563.3.peg.1593"/>
<dbReference type="SFLD" id="SFLDG01140">
    <property type="entry name" value="C2.B:_Phosphomannomutase_and_P"/>
    <property type="match status" value="1"/>
</dbReference>
<dbReference type="Gene3D" id="3.30.1240.10">
    <property type="match status" value="1"/>
</dbReference>
<organism evidence="1 2">
    <name type="scientific">Lactobacillus amylovorus subsp. animalium DSM 16698</name>
    <dbReference type="NCBI Taxonomy" id="695563"/>
    <lineage>
        <taxon>Bacteria</taxon>
        <taxon>Bacillati</taxon>
        <taxon>Bacillota</taxon>
        <taxon>Bacilli</taxon>
        <taxon>Lactobacillales</taxon>
        <taxon>Lactobacillaceae</taxon>
        <taxon>Lactobacillus</taxon>
        <taxon>Lactobacillus amylovorus subsp. animalium</taxon>
    </lineage>
</organism>
<dbReference type="NCBIfam" id="TIGR00099">
    <property type="entry name" value="Cof-subfamily"/>
    <property type="match status" value="1"/>
</dbReference>
<accession>A0A0R2KI51</accession>